<dbReference type="InterPro" id="IPR007048">
    <property type="entry name" value="IraD/Gp25-like"/>
</dbReference>
<protein>
    <recommendedName>
        <fullName evidence="1">IraD/Gp25-like domain-containing protein</fullName>
    </recommendedName>
</protein>
<proteinExistence type="predicted"/>
<feature type="domain" description="IraD/Gp25-like" evidence="1">
    <location>
        <begin position="24"/>
        <end position="109"/>
    </location>
</feature>
<dbReference type="Proteomes" id="UP000245639">
    <property type="component" value="Unassembled WGS sequence"/>
</dbReference>
<dbReference type="Pfam" id="PF04965">
    <property type="entry name" value="GPW_gp25"/>
    <property type="match status" value="1"/>
</dbReference>
<comment type="caution">
    <text evidence="2">The sequence shown here is derived from an EMBL/GenBank/DDBJ whole genome shotgun (WGS) entry which is preliminary data.</text>
</comment>
<organism evidence="2 3">
    <name type="scientific">Actinomycetospora cinnamomea</name>
    <dbReference type="NCBI Taxonomy" id="663609"/>
    <lineage>
        <taxon>Bacteria</taxon>
        <taxon>Bacillati</taxon>
        <taxon>Actinomycetota</taxon>
        <taxon>Actinomycetes</taxon>
        <taxon>Pseudonocardiales</taxon>
        <taxon>Pseudonocardiaceae</taxon>
        <taxon>Actinomycetospora</taxon>
    </lineage>
</organism>
<dbReference type="AlphaFoldDB" id="A0A2U1F7N9"/>
<dbReference type="OrthoDB" id="9802846at2"/>
<dbReference type="Gene3D" id="3.10.450.40">
    <property type="match status" value="1"/>
</dbReference>
<evidence type="ECO:0000313" key="3">
    <source>
        <dbReference type="Proteomes" id="UP000245639"/>
    </source>
</evidence>
<reference evidence="2 3" key="1">
    <citation type="submission" date="2018-04" db="EMBL/GenBank/DDBJ databases">
        <title>Genomic Encyclopedia of Type Strains, Phase IV (KMG-IV): sequencing the most valuable type-strain genomes for metagenomic binning, comparative biology and taxonomic classification.</title>
        <authorList>
            <person name="Goeker M."/>
        </authorList>
    </citation>
    <scope>NUCLEOTIDE SEQUENCE [LARGE SCALE GENOMIC DNA]</scope>
    <source>
        <strain evidence="2 3">DSM 45771</strain>
    </source>
</reference>
<gene>
    <name evidence="2" type="ORF">C8D89_10986</name>
</gene>
<name>A0A2U1F7N9_9PSEU</name>
<evidence type="ECO:0000259" key="1">
    <source>
        <dbReference type="Pfam" id="PF04965"/>
    </source>
</evidence>
<dbReference type="SUPFAM" id="SSF160719">
    <property type="entry name" value="gpW/gp25-like"/>
    <property type="match status" value="1"/>
</dbReference>
<dbReference type="EMBL" id="QEKW01000009">
    <property type="protein sequence ID" value="PVZ08203.1"/>
    <property type="molecule type" value="Genomic_DNA"/>
</dbReference>
<dbReference type="RefSeq" id="WP_116709443.1">
    <property type="nucleotide sequence ID" value="NZ_QEKW01000009.1"/>
</dbReference>
<evidence type="ECO:0000313" key="2">
    <source>
        <dbReference type="EMBL" id="PVZ08203.1"/>
    </source>
</evidence>
<keyword evidence="3" id="KW-1185">Reference proteome</keyword>
<accession>A0A2U1F7N9</accession>
<sequence>MTAVEIDFPFHVDATGRAATTTRDDHVADLVHQLLFTEPGERVNRPTFGGGLRKLVFEGNSPELAAALQFTLQAALAQWLGDVVDVEDLGVASQDVTLQVVVRYRVRRTGEVRTLELP</sequence>